<dbReference type="Proteomes" id="UP000799428">
    <property type="component" value="Unassembled WGS sequence"/>
</dbReference>
<protein>
    <submittedName>
        <fullName evidence="3">Uncharacterized protein</fullName>
    </submittedName>
</protein>
<feature type="compositionally biased region" description="Basic and acidic residues" evidence="1">
    <location>
        <begin position="1"/>
        <end position="29"/>
    </location>
</feature>
<reference evidence="3" key="1">
    <citation type="journal article" date="2020" name="Stud. Mycol.">
        <title>101 Dothideomycetes genomes: a test case for predicting lifestyles and emergence of pathogens.</title>
        <authorList>
            <person name="Haridas S."/>
            <person name="Albert R."/>
            <person name="Binder M."/>
            <person name="Bloem J."/>
            <person name="Labutti K."/>
            <person name="Salamov A."/>
            <person name="Andreopoulos B."/>
            <person name="Baker S."/>
            <person name="Barry K."/>
            <person name="Bills G."/>
            <person name="Bluhm B."/>
            <person name="Cannon C."/>
            <person name="Castanera R."/>
            <person name="Culley D."/>
            <person name="Daum C."/>
            <person name="Ezra D."/>
            <person name="Gonzalez J."/>
            <person name="Henrissat B."/>
            <person name="Kuo A."/>
            <person name="Liang C."/>
            <person name="Lipzen A."/>
            <person name="Lutzoni F."/>
            <person name="Magnuson J."/>
            <person name="Mondo S."/>
            <person name="Nolan M."/>
            <person name="Ohm R."/>
            <person name="Pangilinan J."/>
            <person name="Park H.-J."/>
            <person name="Ramirez L."/>
            <person name="Alfaro M."/>
            <person name="Sun H."/>
            <person name="Tritt A."/>
            <person name="Yoshinaga Y."/>
            <person name="Zwiers L.-H."/>
            <person name="Turgeon B."/>
            <person name="Goodwin S."/>
            <person name="Spatafora J."/>
            <person name="Crous P."/>
            <person name="Grigoriev I."/>
        </authorList>
    </citation>
    <scope>NUCLEOTIDE SEQUENCE</scope>
    <source>
        <strain evidence="3">CBS 279.74</strain>
    </source>
</reference>
<dbReference type="AlphaFoldDB" id="A0A6G1K5M5"/>
<keyword evidence="2" id="KW-0472">Membrane</keyword>
<feature type="compositionally biased region" description="Polar residues" evidence="1">
    <location>
        <begin position="141"/>
        <end position="157"/>
    </location>
</feature>
<evidence type="ECO:0000313" key="3">
    <source>
        <dbReference type="EMBL" id="KAF2708174.1"/>
    </source>
</evidence>
<sequence length="225" mass="25194">MTTRDPEFWRRFSRAVHQDEQARVEKEQQKSPGIKQSYVSPSAHSTHSPPSTSPTSQSALDPKGMAMSSVASLPPFSPSTTSDLKEPTTPTSIRTHQSSRSHDLQQHPSSSREPSSPTKTIITTLNDVPSPTHSPGKPSRSHTSPFTSHRNGSQLTLGFSGRPQSRFKFWTQISSDPSNRESWLESQQKKKRHRTWICWAFWLCFLGLIAGVVVCILLLRAKHII</sequence>
<gene>
    <name evidence="3" type="ORF">K504DRAFT_468535</name>
</gene>
<keyword evidence="2" id="KW-1133">Transmembrane helix</keyword>
<feature type="region of interest" description="Disordered" evidence="1">
    <location>
        <begin position="1"/>
        <end position="160"/>
    </location>
</feature>
<feature type="compositionally biased region" description="Polar residues" evidence="1">
    <location>
        <begin position="78"/>
        <end position="98"/>
    </location>
</feature>
<feature type="compositionally biased region" description="Polar residues" evidence="1">
    <location>
        <begin position="106"/>
        <end position="133"/>
    </location>
</feature>
<keyword evidence="2" id="KW-0812">Transmembrane</keyword>
<dbReference type="EMBL" id="MU005772">
    <property type="protein sequence ID" value="KAF2708174.1"/>
    <property type="molecule type" value="Genomic_DNA"/>
</dbReference>
<evidence type="ECO:0000256" key="2">
    <source>
        <dbReference type="SAM" id="Phobius"/>
    </source>
</evidence>
<evidence type="ECO:0000256" key="1">
    <source>
        <dbReference type="SAM" id="MobiDB-lite"/>
    </source>
</evidence>
<accession>A0A6G1K5M5</accession>
<name>A0A6G1K5M5_9PLEO</name>
<proteinExistence type="predicted"/>
<organism evidence="3 4">
    <name type="scientific">Pleomassaria siparia CBS 279.74</name>
    <dbReference type="NCBI Taxonomy" id="1314801"/>
    <lineage>
        <taxon>Eukaryota</taxon>
        <taxon>Fungi</taxon>
        <taxon>Dikarya</taxon>
        <taxon>Ascomycota</taxon>
        <taxon>Pezizomycotina</taxon>
        <taxon>Dothideomycetes</taxon>
        <taxon>Pleosporomycetidae</taxon>
        <taxon>Pleosporales</taxon>
        <taxon>Pleomassariaceae</taxon>
        <taxon>Pleomassaria</taxon>
    </lineage>
</organism>
<dbReference type="OrthoDB" id="5353310at2759"/>
<feature type="transmembrane region" description="Helical" evidence="2">
    <location>
        <begin position="196"/>
        <end position="219"/>
    </location>
</feature>
<keyword evidence="4" id="KW-1185">Reference proteome</keyword>
<evidence type="ECO:0000313" key="4">
    <source>
        <dbReference type="Proteomes" id="UP000799428"/>
    </source>
</evidence>
<feature type="compositionally biased region" description="Low complexity" evidence="1">
    <location>
        <begin position="40"/>
        <end position="59"/>
    </location>
</feature>